<protein>
    <recommendedName>
        <fullName evidence="3">F-box domain-containing protein</fullName>
    </recommendedName>
</protein>
<dbReference type="EMBL" id="JAWWNJ010000126">
    <property type="protein sequence ID" value="KAK6988088.1"/>
    <property type="molecule type" value="Genomic_DNA"/>
</dbReference>
<sequence length="349" mass="39008">MVLTRSASRAAKCIFRWLPNEILDLVATELGPADLAALCRVSRLLRNIASPLLYDFVELSTSSSLIAFARTIRQSVDASLPNSVHALIVAKFTDKKPPISPSIVKEINEALCRLIRLEALILLAPCIDYAQVLERAQFPELVFFRYFIASNVLPTLTSFLNRHKIIIDLALIAPWRLKFPTPLSLPKLQYFFGSFAFLSTLDLTDVSLTKLSLLSYPLDTATDHATLVTLHEMKMLSTVEVMGILEVNEREILHVIAAHLRCVQKLVFCHSVGSSSHSISPEEVLSIAASLETLGQLRSIDFGAVGGNVIEDRRMVEQWSAACKSLTSVTLDERKWEFKENDWVVSWNL</sequence>
<dbReference type="SUPFAM" id="SSF81383">
    <property type="entry name" value="F-box domain"/>
    <property type="match status" value="1"/>
</dbReference>
<evidence type="ECO:0000313" key="1">
    <source>
        <dbReference type="EMBL" id="KAK6988088.1"/>
    </source>
</evidence>
<organism evidence="1 2">
    <name type="scientific">Favolaschia claudopus</name>
    <dbReference type="NCBI Taxonomy" id="2862362"/>
    <lineage>
        <taxon>Eukaryota</taxon>
        <taxon>Fungi</taxon>
        <taxon>Dikarya</taxon>
        <taxon>Basidiomycota</taxon>
        <taxon>Agaricomycotina</taxon>
        <taxon>Agaricomycetes</taxon>
        <taxon>Agaricomycetidae</taxon>
        <taxon>Agaricales</taxon>
        <taxon>Marasmiineae</taxon>
        <taxon>Mycenaceae</taxon>
        <taxon>Favolaschia</taxon>
    </lineage>
</organism>
<dbReference type="AlphaFoldDB" id="A0AAV9ZNG5"/>
<dbReference type="CDD" id="cd09917">
    <property type="entry name" value="F-box_SF"/>
    <property type="match status" value="1"/>
</dbReference>
<evidence type="ECO:0008006" key="3">
    <source>
        <dbReference type="Google" id="ProtNLM"/>
    </source>
</evidence>
<comment type="caution">
    <text evidence="1">The sequence shown here is derived from an EMBL/GenBank/DDBJ whole genome shotgun (WGS) entry which is preliminary data.</text>
</comment>
<keyword evidence="2" id="KW-1185">Reference proteome</keyword>
<dbReference type="Proteomes" id="UP001362999">
    <property type="component" value="Unassembled WGS sequence"/>
</dbReference>
<proteinExistence type="predicted"/>
<evidence type="ECO:0000313" key="2">
    <source>
        <dbReference type="Proteomes" id="UP001362999"/>
    </source>
</evidence>
<reference evidence="1 2" key="1">
    <citation type="journal article" date="2024" name="J Genomics">
        <title>Draft genome sequencing and assembly of Favolaschia claudopus CIRM-BRFM 2984 isolated from oak limbs.</title>
        <authorList>
            <person name="Navarro D."/>
            <person name="Drula E."/>
            <person name="Chaduli D."/>
            <person name="Cazenave R."/>
            <person name="Ahrendt S."/>
            <person name="Wang J."/>
            <person name="Lipzen A."/>
            <person name="Daum C."/>
            <person name="Barry K."/>
            <person name="Grigoriev I.V."/>
            <person name="Favel A."/>
            <person name="Rosso M.N."/>
            <person name="Martin F."/>
        </authorList>
    </citation>
    <scope>NUCLEOTIDE SEQUENCE [LARGE SCALE GENOMIC DNA]</scope>
    <source>
        <strain evidence="1 2">CIRM-BRFM 2984</strain>
    </source>
</reference>
<dbReference type="InterPro" id="IPR036047">
    <property type="entry name" value="F-box-like_dom_sf"/>
</dbReference>
<accession>A0AAV9ZNG5</accession>
<gene>
    <name evidence="1" type="ORF">R3P38DRAFT_3445580</name>
</gene>
<name>A0AAV9ZNG5_9AGAR</name>